<proteinExistence type="predicted"/>
<reference evidence="1 2" key="1">
    <citation type="submission" date="2021-01" db="EMBL/GenBank/DDBJ databases">
        <title>Whole genome shotgun sequence of Actinoplanes humidus NBRC 14915.</title>
        <authorList>
            <person name="Komaki H."/>
            <person name="Tamura T."/>
        </authorList>
    </citation>
    <scope>NUCLEOTIDE SEQUENCE [LARGE SCALE GENOMIC DNA]</scope>
    <source>
        <strain evidence="1 2">NBRC 14915</strain>
    </source>
</reference>
<gene>
    <name evidence="1" type="ORF">Ahu01nite_062510</name>
</gene>
<dbReference type="RefSeq" id="WP_203840196.1">
    <property type="nucleotide sequence ID" value="NZ_BAAATV010000014.1"/>
</dbReference>
<keyword evidence="2" id="KW-1185">Reference proteome</keyword>
<comment type="caution">
    <text evidence="1">The sequence shown here is derived from an EMBL/GenBank/DDBJ whole genome shotgun (WGS) entry which is preliminary data.</text>
</comment>
<dbReference type="EMBL" id="BOMN01000087">
    <property type="protein sequence ID" value="GIE23149.1"/>
    <property type="molecule type" value="Genomic_DNA"/>
</dbReference>
<evidence type="ECO:0000313" key="1">
    <source>
        <dbReference type="EMBL" id="GIE23149.1"/>
    </source>
</evidence>
<name>A0ABQ3ZX46_9ACTN</name>
<evidence type="ECO:0000313" key="2">
    <source>
        <dbReference type="Proteomes" id="UP000603200"/>
    </source>
</evidence>
<accession>A0ABQ3ZX46</accession>
<organism evidence="1 2">
    <name type="scientific">Winogradskya humida</name>
    <dbReference type="NCBI Taxonomy" id="113566"/>
    <lineage>
        <taxon>Bacteria</taxon>
        <taxon>Bacillati</taxon>
        <taxon>Actinomycetota</taxon>
        <taxon>Actinomycetes</taxon>
        <taxon>Micromonosporales</taxon>
        <taxon>Micromonosporaceae</taxon>
        <taxon>Winogradskya</taxon>
    </lineage>
</organism>
<dbReference type="Proteomes" id="UP000603200">
    <property type="component" value="Unassembled WGS sequence"/>
</dbReference>
<sequence>MPVSHPIGTTLRDVSGDSFSDTDRDRLADTISTARNTSTASATALLAPAVPGGASAALTARSCVFDHCGVLLFPRSLDAGLSELDRLGLEPQPITPSTVVRRRLASRYDVDPDACDVAITRLRLDLPDGRRHAAVEVFLLPRDSAGYERRIEDAEAAQGFEQHTAFVVTRPDATLLTRLITTWRTDAGLLAEGGGHNPYEGSTVFYFVREPAHPGERRRFELHCTGDFRAVLDGLAVESGAVARAYRDWRPAARTTAV</sequence>
<protein>
    <submittedName>
        <fullName evidence="1">Uncharacterized protein</fullName>
    </submittedName>
</protein>